<dbReference type="AlphaFoldDB" id="A0A366LF62"/>
<dbReference type="EMBL" id="QNQU01000001">
    <property type="protein sequence ID" value="RBQ11782.1"/>
    <property type="molecule type" value="Genomic_DNA"/>
</dbReference>
<keyword evidence="1" id="KW-1133">Transmembrane helix</keyword>
<feature type="transmembrane region" description="Helical" evidence="1">
    <location>
        <begin position="208"/>
        <end position="229"/>
    </location>
</feature>
<feature type="transmembrane region" description="Helical" evidence="1">
    <location>
        <begin position="168"/>
        <end position="187"/>
    </location>
</feature>
<feature type="transmembrane region" description="Helical" evidence="1">
    <location>
        <begin position="15"/>
        <end position="33"/>
    </location>
</feature>
<name>A0A366LF62_9SPHI</name>
<feature type="transmembrane region" description="Helical" evidence="1">
    <location>
        <begin position="45"/>
        <end position="66"/>
    </location>
</feature>
<keyword evidence="1" id="KW-0472">Membrane</keyword>
<organism evidence="2 3">
    <name type="scientific">Pedobacter miscanthi</name>
    <dbReference type="NCBI Taxonomy" id="2259170"/>
    <lineage>
        <taxon>Bacteria</taxon>
        <taxon>Pseudomonadati</taxon>
        <taxon>Bacteroidota</taxon>
        <taxon>Sphingobacteriia</taxon>
        <taxon>Sphingobacteriales</taxon>
        <taxon>Sphingobacteriaceae</taxon>
        <taxon>Pedobacter</taxon>
    </lineage>
</organism>
<evidence type="ECO:0000313" key="2">
    <source>
        <dbReference type="EMBL" id="RBQ11782.1"/>
    </source>
</evidence>
<evidence type="ECO:0000313" key="3">
    <source>
        <dbReference type="Proteomes" id="UP000252081"/>
    </source>
</evidence>
<keyword evidence="1" id="KW-0812">Transmembrane</keyword>
<accession>A0A366LF62</accession>
<reference evidence="2 3" key="1">
    <citation type="submission" date="2018-07" db="EMBL/GenBank/DDBJ databases">
        <title>A draft genome of a endophytic bacteria, a new species of Pedobacter.</title>
        <authorList>
            <person name="Zhang Z.D."/>
            <person name="Chen Z.J."/>
        </authorList>
    </citation>
    <scope>NUCLEOTIDE SEQUENCE [LARGE SCALE GENOMIC DNA]</scope>
    <source>
        <strain evidence="2 3">RS10</strain>
    </source>
</reference>
<proteinExistence type="predicted"/>
<protein>
    <submittedName>
        <fullName evidence="2">Uncharacterized protein</fullName>
    </submittedName>
</protein>
<evidence type="ECO:0000256" key="1">
    <source>
        <dbReference type="SAM" id="Phobius"/>
    </source>
</evidence>
<comment type="caution">
    <text evidence="2">The sequence shown here is derived from an EMBL/GenBank/DDBJ whole genome shotgun (WGS) entry which is preliminary data.</text>
</comment>
<gene>
    <name evidence="2" type="ORF">DRW42_00455</name>
</gene>
<keyword evidence="3" id="KW-1185">Reference proteome</keyword>
<dbReference type="Proteomes" id="UP000252081">
    <property type="component" value="Unassembled WGS sequence"/>
</dbReference>
<sequence>MSRFFLEIYTDDAPASVWIFLLIVLVPLSFYAAARTVAIKRENWYGVIGYFIMYSAVSLLTSNYIIVNGDLLISAAIKPKMRSQVVVTDVRKVFYKSGFDHTSVTVKTQDRFITLQGKPYIFFYLLGKERISVSSARSFLANEFLYTDGISRREKLKARWLHFKDQIYRLRIIAAIIATLTLIGFLWPQKKSPNRQAAAKIGIWKMMAIVMGILLTLGLLFYAGLFVYVKYFATARH</sequence>